<sequence>MHERCVKSGGAAGRGDTNPRSPINVLRLEFTERINEWWPLRLIHMPGAPRVGGGKDHVEDIQQLLPSSYTPEERTKYKLEALAATEQRFREAQAHEALGDLRIAIKRWAFGLKLKKGNKSGRGQKANTRMQTQLWALQADVVKHAEKYRSTRKALRSLGMPKEDKKFRPLEPEDLWGSHMDDGWENESMLDVTMGEGKRHVSWIWLTERVSTAASTDASWAKEADRVLWFRARARRDRWLEEVEILEAEIARSEKYFQFYAEAWRRQVGANPDTQLGHGRNAYCHKMEHVYKYLVAANAAARDQSYV</sequence>
<feature type="region of interest" description="Disordered" evidence="1">
    <location>
        <begin position="1"/>
        <end position="21"/>
    </location>
</feature>
<name>A0A067MA06_BOTB1</name>
<protein>
    <submittedName>
        <fullName evidence="2">Uncharacterized protein</fullName>
    </submittedName>
</protein>
<dbReference type="OrthoDB" id="3256058at2759"/>
<dbReference type="Proteomes" id="UP000027195">
    <property type="component" value="Unassembled WGS sequence"/>
</dbReference>
<dbReference type="AlphaFoldDB" id="A0A067MA06"/>
<dbReference type="HOGENOM" id="CLU_055847_1_0_1"/>
<dbReference type="InParanoid" id="A0A067MA06"/>
<evidence type="ECO:0000313" key="3">
    <source>
        <dbReference type="Proteomes" id="UP000027195"/>
    </source>
</evidence>
<reference evidence="3" key="1">
    <citation type="journal article" date="2014" name="Proc. Natl. Acad. Sci. U.S.A.">
        <title>Extensive sampling of basidiomycete genomes demonstrates inadequacy of the white-rot/brown-rot paradigm for wood decay fungi.</title>
        <authorList>
            <person name="Riley R."/>
            <person name="Salamov A.A."/>
            <person name="Brown D.W."/>
            <person name="Nagy L.G."/>
            <person name="Floudas D."/>
            <person name="Held B.W."/>
            <person name="Levasseur A."/>
            <person name="Lombard V."/>
            <person name="Morin E."/>
            <person name="Otillar R."/>
            <person name="Lindquist E.A."/>
            <person name="Sun H."/>
            <person name="LaButti K.M."/>
            <person name="Schmutz J."/>
            <person name="Jabbour D."/>
            <person name="Luo H."/>
            <person name="Baker S.E."/>
            <person name="Pisabarro A.G."/>
            <person name="Walton J.D."/>
            <person name="Blanchette R.A."/>
            <person name="Henrissat B."/>
            <person name="Martin F."/>
            <person name="Cullen D."/>
            <person name="Hibbett D.S."/>
            <person name="Grigoriev I.V."/>
        </authorList>
    </citation>
    <scope>NUCLEOTIDE SEQUENCE [LARGE SCALE GENOMIC DNA]</scope>
    <source>
        <strain evidence="3">FD-172 SS1</strain>
    </source>
</reference>
<organism evidence="2 3">
    <name type="scientific">Botryobasidium botryosum (strain FD-172 SS1)</name>
    <dbReference type="NCBI Taxonomy" id="930990"/>
    <lineage>
        <taxon>Eukaryota</taxon>
        <taxon>Fungi</taxon>
        <taxon>Dikarya</taxon>
        <taxon>Basidiomycota</taxon>
        <taxon>Agaricomycotina</taxon>
        <taxon>Agaricomycetes</taxon>
        <taxon>Cantharellales</taxon>
        <taxon>Botryobasidiaceae</taxon>
        <taxon>Botryobasidium</taxon>
    </lineage>
</organism>
<dbReference type="STRING" id="930990.A0A067MA06"/>
<accession>A0A067MA06</accession>
<evidence type="ECO:0000256" key="1">
    <source>
        <dbReference type="SAM" id="MobiDB-lite"/>
    </source>
</evidence>
<gene>
    <name evidence="2" type="ORF">BOTBODRAFT_179912</name>
</gene>
<keyword evidence="3" id="KW-1185">Reference proteome</keyword>
<dbReference type="EMBL" id="KL198091">
    <property type="protein sequence ID" value="KDQ08421.1"/>
    <property type="molecule type" value="Genomic_DNA"/>
</dbReference>
<proteinExistence type="predicted"/>
<evidence type="ECO:0000313" key="2">
    <source>
        <dbReference type="EMBL" id="KDQ08421.1"/>
    </source>
</evidence>